<dbReference type="AlphaFoldDB" id="A0A1G2H100"/>
<keyword evidence="4" id="KW-0804">Transcription</keyword>
<evidence type="ECO:0000256" key="2">
    <source>
        <dbReference type="ARBA" id="ARBA00023015"/>
    </source>
</evidence>
<evidence type="ECO:0008006" key="9">
    <source>
        <dbReference type="Google" id="ProtNLM"/>
    </source>
</evidence>
<keyword evidence="3" id="KW-0346">Stress response</keyword>
<evidence type="ECO:0000313" key="7">
    <source>
        <dbReference type="EMBL" id="OGZ56127.1"/>
    </source>
</evidence>
<evidence type="ECO:0000259" key="6">
    <source>
        <dbReference type="Pfam" id="PF03444"/>
    </source>
</evidence>
<feature type="domain" description="Heat-inducible transcription repressor HrcA C-terminal" evidence="5">
    <location>
        <begin position="114"/>
        <end position="205"/>
    </location>
</feature>
<dbReference type="Proteomes" id="UP000177954">
    <property type="component" value="Unassembled WGS sequence"/>
</dbReference>
<dbReference type="GO" id="GO:0003677">
    <property type="term" value="F:DNA binding"/>
    <property type="evidence" value="ECO:0007669"/>
    <property type="project" value="InterPro"/>
</dbReference>
<feature type="domain" description="Winged helix-turn-helix transcription repressor HrcA DNA-binding" evidence="6">
    <location>
        <begin position="2"/>
        <end position="73"/>
    </location>
</feature>
<accession>A0A1G2H100</accession>
<dbReference type="Pfam" id="PF01628">
    <property type="entry name" value="HrcA"/>
    <property type="match status" value="1"/>
</dbReference>
<gene>
    <name evidence="7" type="ORF">A3J04_02600</name>
</gene>
<dbReference type="SUPFAM" id="SSF46785">
    <property type="entry name" value="Winged helix' DNA-binding domain"/>
    <property type="match status" value="1"/>
</dbReference>
<dbReference type="GO" id="GO:0045892">
    <property type="term" value="P:negative regulation of DNA-templated transcription"/>
    <property type="evidence" value="ECO:0007669"/>
    <property type="project" value="TreeGrafter"/>
</dbReference>
<dbReference type="EMBL" id="MHNZ01000027">
    <property type="protein sequence ID" value="OGZ56127.1"/>
    <property type="molecule type" value="Genomic_DNA"/>
</dbReference>
<dbReference type="Pfam" id="PF03444">
    <property type="entry name" value="WHD_HrcA"/>
    <property type="match status" value="1"/>
</dbReference>
<dbReference type="PANTHER" id="PTHR34824">
    <property type="entry name" value="HEAT-INDUCIBLE TRANSCRIPTION REPRESSOR HRCA"/>
    <property type="match status" value="1"/>
</dbReference>
<evidence type="ECO:0000256" key="4">
    <source>
        <dbReference type="ARBA" id="ARBA00023163"/>
    </source>
</evidence>
<dbReference type="InterPro" id="IPR021153">
    <property type="entry name" value="HrcA_C"/>
</dbReference>
<dbReference type="Gene3D" id="1.10.10.10">
    <property type="entry name" value="Winged helix-like DNA-binding domain superfamily/Winged helix DNA-binding domain"/>
    <property type="match status" value="1"/>
</dbReference>
<dbReference type="SUPFAM" id="SSF55781">
    <property type="entry name" value="GAF domain-like"/>
    <property type="match status" value="1"/>
</dbReference>
<dbReference type="InterPro" id="IPR029016">
    <property type="entry name" value="GAF-like_dom_sf"/>
</dbReference>
<dbReference type="PANTHER" id="PTHR34824:SF1">
    <property type="entry name" value="HEAT-INDUCIBLE TRANSCRIPTION REPRESSOR HRCA"/>
    <property type="match status" value="1"/>
</dbReference>
<keyword evidence="1" id="KW-0678">Repressor</keyword>
<organism evidence="7 8">
    <name type="scientific">Candidatus Ryanbacteria bacterium RIFCSPLOWO2_02_FULL_47_14</name>
    <dbReference type="NCBI Taxonomy" id="1802129"/>
    <lineage>
        <taxon>Bacteria</taxon>
        <taxon>Candidatus Ryaniibacteriota</taxon>
    </lineage>
</organism>
<evidence type="ECO:0000259" key="5">
    <source>
        <dbReference type="Pfam" id="PF01628"/>
    </source>
</evidence>
<dbReference type="InterPro" id="IPR036388">
    <property type="entry name" value="WH-like_DNA-bd_sf"/>
</dbReference>
<keyword evidence="2" id="KW-0805">Transcription regulation</keyword>
<dbReference type="STRING" id="1802129.A3J04_02600"/>
<evidence type="ECO:0000256" key="3">
    <source>
        <dbReference type="ARBA" id="ARBA00023016"/>
    </source>
</evidence>
<comment type="caution">
    <text evidence="7">The sequence shown here is derived from an EMBL/GenBank/DDBJ whole genome shotgun (WGS) entry which is preliminary data.</text>
</comment>
<evidence type="ECO:0000313" key="8">
    <source>
        <dbReference type="Proteomes" id="UP000177954"/>
    </source>
</evidence>
<dbReference type="InterPro" id="IPR036390">
    <property type="entry name" value="WH_DNA-bd_sf"/>
</dbReference>
<sequence length="219" mass="25671">MLDDREQSVLELLVREYIKTAEPISSEKIARRVRNVSSATIRNIFSNLTEEDYIEQPHVSGGRIPRPRAYRFLVDRITGQEETSTPLQKLTHPERSRTVQEEIARRFRVVSCFGELMPFGFREMFEEPEFAGQDLVKEFGRFLDGFEEFRDDYARSIAPDSFRVLIGEENTIQPARHISIIFGKGEEYGFFFIAGPMRMHYEEIIPIVKIWQKTVNRMI</sequence>
<evidence type="ECO:0000256" key="1">
    <source>
        <dbReference type="ARBA" id="ARBA00022491"/>
    </source>
</evidence>
<dbReference type="Gene3D" id="3.30.450.40">
    <property type="match status" value="1"/>
</dbReference>
<protein>
    <recommendedName>
        <fullName evidence="9">Heat-inducible transcription repressor HrcA C-terminal domain-containing protein</fullName>
    </recommendedName>
</protein>
<dbReference type="InterPro" id="IPR005104">
    <property type="entry name" value="WHTH_HrcA_DNA-bd"/>
</dbReference>
<name>A0A1G2H100_9BACT</name>
<proteinExistence type="predicted"/>
<dbReference type="InterPro" id="IPR002571">
    <property type="entry name" value="HrcA"/>
</dbReference>
<reference evidence="7 8" key="1">
    <citation type="journal article" date="2016" name="Nat. Commun.">
        <title>Thousands of microbial genomes shed light on interconnected biogeochemical processes in an aquifer system.</title>
        <authorList>
            <person name="Anantharaman K."/>
            <person name="Brown C.T."/>
            <person name="Hug L.A."/>
            <person name="Sharon I."/>
            <person name="Castelle C.J."/>
            <person name="Probst A.J."/>
            <person name="Thomas B.C."/>
            <person name="Singh A."/>
            <person name="Wilkins M.J."/>
            <person name="Karaoz U."/>
            <person name="Brodie E.L."/>
            <person name="Williams K.H."/>
            <person name="Hubbard S.S."/>
            <person name="Banfield J.F."/>
        </authorList>
    </citation>
    <scope>NUCLEOTIDE SEQUENCE [LARGE SCALE GENOMIC DNA]</scope>
</reference>